<evidence type="ECO:0000259" key="4">
    <source>
        <dbReference type="Pfam" id="PF00155"/>
    </source>
</evidence>
<evidence type="ECO:0000256" key="2">
    <source>
        <dbReference type="ARBA" id="ARBA00022679"/>
    </source>
</evidence>
<dbReference type="InterPro" id="IPR015422">
    <property type="entry name" value="PyrdxlP-dep_Trfase_small"/>
</dbReference>
<dbReference type="STRING" id="380358.XALC_0934"/>
<dbReference type="SUPFAM" id="SSF53383">
    <property type="entry name" value="PLP-dependent transferases"/>
    <property type="match status" value="1"/>
</dbReference>
<keyword evidence="2 5" id="KW-0808">Transferase</keyword>
<dbReference type="InterPro" id="IPR050087">
    <property type="entry name" value="AON_synthase_class-II"/>
</dbReference>
<dbReference type="eggNOG" id="COG0156">
    <property type="taxonomic scope" value="Bacteria"/>
</dbReference>
<keyword evidence="6" id="KW-1185">Reference proteome</keyword>
<proteinExistence type="predicted"/>
<dbReference type="RefSeq" id="WP_012915461.1">
    <property type="nucleotide sequence ID" value="NC_013722.1"/>
</dbReference>
<name>D2UD18_XANAP</name>
<dbReference type="InterPro" id="IPR004839">
    <property type="entry name" value="Aminotransferase_I/II_large"/>
</dbReference>
<evidence type="ECO:0000256" key="3">
    <source>
        <dbReference type="SAM" id="MobiDB-lite"/>
    </source>
</evidence>
<dbReference type="EMBL" id="FP565176">
    <property type="protein sequence ID" value="CBA15451.1"/>
    <property type="molecule type" value="Genomic_DNA"/>
</dbReference>
<evidence type="ECO:0000256" key="1">
    <source>
        <dbReference type="ARBA" id="ARBA00001933"/>
    </source>
</evidence>
<dbReference type="Proteomes" id="UP000001890">
    <property type="component" value="Chromosome"/>
</dbReference>
<dbReference type="GO" id="GO:0030170">
    <property type="term" value="F:pyridoxal phosphate binding"/>
    <property type="evidence" value="ECO:0007669"/>
    <property type="project" value="InterPro"/>
</dbReference>
<sequence>MQSSSHTRASGADVLEASDPLPQSGENFDPALLFGNLDMNVRQRARYVDALVQQDRQHARMPYHREIVSPADRQVMVLDRDTGKAQPMLMFGSNNYLGLANHPHVRERVTRTIAKYGTGIGGPPFLNGYLGITRELEQRLAAHKGQEDAMIFSSGFSANLALPGALMREGDRMYYDEYSHASWFDGLKLAGVSARRFPHNDLQRLSHWLGQHDCSGRDVFVAVEGVYSMDGDLAPLDHLVTLCKRHSAMLVVDDAHGTGVLGAYGGGSGEHFGVAKEIDVLMGTFSKTLAVNGGFVCGSRPLIEYLRWISRSYMFSAALPPATIAAVHGALDVIESEPERMCQLHANAASLCARLNALRWGLNVSTPSAILMVHTPADMDAKAAAMRLHQLGIFVNPVHFPAVPRGQERLRISVMSTHTSEDLQCLADCIDQVWDEHARGEARLRQAA</sequence>
<gene>
    <name evidence="5" type="ordered locus">XALc_0934</name>
</gene>
<evidence type="ECO:0000313" key="6">
    <source>
        <dbReference type="Proteomes" id="UP000001890"/>
    </source>
</evidence>
<dbReference type="Pfam" id="PF00155">
    <property type="entry name" value="Aminotran_1_2"/>
    <property type="match status" value="1"/>
</dbReference>
<organism evidence="5 6">
    <name type="scientific">Xanthomonas albilineans (strain GPE PC73 / CFBP 7063)</name>
    <dbReference type="NCBI Taxonomy" id="380358"/>
    <lineage>
        <taxon>Bacteria</taxon>
        <taxon>Pseudomonadati</taxon>
        <taxon>Pseudomonadota</taxon>
        <taxon>Gammaproteobacteria</taxon>
        <taxon>Lysobacterales</taxon>
        <taxon>Lysobacteraceae</taxon>
        <taxon>Xanthomonas</taxon>
    </lineage>
</organism>
<dbReference type="KEGG" id="xal:XALC_0934"/>
<dbReference type="GO" id="GO:0016746">
    <property type="term" value="F:acyltransferase activity"/>
    <property type="evidence" value="ECO:0007669"/>
    <property type="project" value="UniProtKB-KW"/>
</dbReference>
<protein>
    <submittedName>
        <fullName evidence="5">Probable transferase protein</fullName>
        <ecNumber evidence="5">2.3.-.-</ecNumber>
    </submittedName>
</protein>
<accession>D2UD18</accession>
<dbReference type="Gene3D" id="3.40.640.10">
    <property type="entry name" value="Type I PLP-dependent aspartate aminotransferase-like (Major domain)"/>
    <property type="match status" value="1"/>
</dbReference>
<comment type="cofactor">
    <cofactor evidence="1">
        <name>pyridoxal 5'-phosphate</name>
        <dbReference type="ChEBI" id="CHEBI:597326"/>
    </cofactor>
</comment>
<evidence type="ECO:0000313" key="5">
    <source>
        <dbReference type="EMBL" id="CBA15451.1"/>
    </source>
</evidence>
<dbReference type="InterPro" id="IPR015424">
    <property type="entry name" value="PyrdxlP-dep_Trfase"/>
</dbReference>
<feature type="domain" description="Aminotransferase class I/classII large" evidence="4">
    <location>
        <begin position="88"/>
        <end position="428"/>
    </location>
</feature>
<dbReference type="PANTHER" id="PTHR13693:SF3">
    <property type="entry name" value="LD36009P"/>
    <property type="match status" value="1"/>
</dbReference>
<dbReference type="OrthoDB" id="9807157at2"/>
<keyword evidence="5" id="KW-0012">Acyltransferase</keyword>
<feature type="region of interest" description="Disordered" evidence="3">
    <location>
        <begin position="1"/>
        <end position="23"/>
    </location>
</feature>
<dbReference type="GeneID" id="57876254"/>
<reference evidence="5 6" key="1">
    <citation type="journal article" date="2009" name="BMC Genomics">
        <title>The complete genome sequence of Xanthomonas albilineans provides new insights into the reductive genome evolution of the xylem-limited Xanthomonadaceae.</title>
        <authorList>
            <person name="Pieretti I."/>
            <person name="Royer M."/>
            <person name="Barbe V."/>
            <person name="Carrere S."/>
            <person name="Koebnik R."/>
            <person name="Cociancich S."/>
            <person name="Couloux A."/>
            <person name="Darrasse A."/>
            <person name="Gouzy J."/>
            <person name="Jacques M.A."/>
            <person name="Lauber E."/>
            <person name="Manceau C."/>
            <person name="Mangenot S."/>
            <person name="Poussier S."/>
            <person name="Segurens B."/>
            <person name="Szurek B."/>
            <person name="Verdier V."/>
            <person name="Arlat M."/>
            <person name="Rott P."/>
        </authorList>
    </citation>
    <scope>NUCLEOTIDE SEQUENCE [LARGE SCALE GENOMIC DNA]</scope>
    <source>
        <strain evidence="6">GPE PC73 / CFBP 7063</strain>
    </source>
</reference>
<dbReference type="EC" id="2.3.-.-" evidence="5"/>
<dbReference type="InterPro" id="IPR015421">
    <property type="entry name" value="PyrdxlP-dep_Trfase_major"/>
</dbReference>
<dbReference type="Gene3D" id="3.90.1150.10">
    <property type="entry name" value="Aspartate Aminotransferase, domain 1"/>
    <property type="match status" value="1"/>
</dbReference>
<dbReference type="PANTHER" id="PTHR13693">
    <property type="entry name" value="CLASS II AMINOTRANSFERASE/8-AMINO-7-OXONONANOATE SYNTHASE"/>
    <property type="match status" value="1"/>
</dbReference>
<dbReference type="AlphaFoldDB" id="D2UD18"/>